<gene>
    <name evidence="2" type="ORF">ABT384_42865</name>
</gene>
<dbReference type="Pfam" id="PF13822">
    <property type="entry name" value="ACC_epsilon"/>
    <property type="match status" value="1"/>
</dbReference>
<keyword evidence="3" id="KW-1185">Reference proteome</keyword>
<feature type="region of interest" description="Disordered" evidence="1">
    <location>
        <begin position="30"/>
        <end position="71"/>
    </location>
</feature>
<evidence type="ECO:0000256" key="1">
    <source>
        <dbReference type="SAM" id="MobiDB-lite"/>
    </source>
</evidence>
<sequence>MNLRIDYGTPDADELAALTAVLLALSEAPAHDTDTDGRPHIARWRRPERMSGHRTPRSWRSATVRTSGWAA</sequence>
<accession>A0ABV1Y654</accession>
<feature type="compositionally biased region" description="Polar residues" evidence="1">
    <location>
        <begin position="58"/>
        <end position="71"/>
    </location>
</feature>
<dbReference type="InterPro" id="IPR032716">
    <property type="entry name" value="ACC_epsilon"/>
</dbReference>
<evidence type="ECO:0000313" key="3">
    <source>
        <dbReference type="Proteomes" id="UP001486207"/>
    </source>
</evidence>
<reference evidence="2 3" key="1">
    <citation type="submission" date="2024-06" db="EMBL/GenBank/DDBJ databases">
        <title>The Natural Products Discovery Center: Release of the First 8490 Sequenced Strains for Exploring Actinobacteria Biosynthetic Diversity.</title>
        <authorList>
            <person name="Kalkreuter E."/>
            <person name="Kautsar S.A."/>
            <person name="Yang D."/>
            <person name="Bader C.D."/>
            <person name="Teijaro C.N."/>
            <person name="Fluegel L."/>
            <person name="Davis C.M."/>
            <person name="Simpson J.R."/>
            <person name="Lauterbach L."/>
            <person name="Steele A.D."/>
            <person name="Gui C."/>
            <person name="Meng S."/>
            <person name="Li G."/>
            <person name="Viehrig K."/>
            <person name="Ye F."/>
            <person name="Su P."/>
            <person name="Kiefer A.F."/>
            <person name="Nichols A."/>
            <person name="Cepeda A.J."/>
            <person name="Yan W."/>
            <person name="Fan B."/>
            <person name="Jiang Y."/>
            <person name="Adhikari A."/>
            <person name="Zheng C.-J."/>
            <person name="Schuster L."/>
            <person name="Cowan T.M."/>
            <person name="Smanski M.J."/>
            <person name="Chevrette M.G."/>
            <person name="De Carvalho L.P.S."/>
            <person name="Shen B."/>
        </authorList>
    </citation>
    <scope>NUCLEOTIDE SEQUENCE [LARGE SCALE GENOMIC DNA]</scope>
    <source>
        <strain evidence="2 3">NPDC000155</strain>
    </source>
</reference>
<feature type="compositionally biased region" description="Basic and acidic residues" evidence="1">
    <location>
        <begin position="30"/>
        <end position="51"/>
    </location>
</feature>
<dbReference type="EMBL" id="JBEPFB010000032">
    <property type="protein sequence ID" value="MER7379347.1"/>
    <property type="molecule type" value="Genomic_DNA"/>
</dbReference>
<evidence type="ECO:0000313" key="2">
    <source>
        <dbReference type="EMBL" id="MER7379347.1"/>
    </source>
</evidence>
<dbReference type="RefSeq" id="WP_190075899.1">
    <property type="nucleotide sequence ID" value="NZ_BNBM01000030.1"/>
</dbReference>
<protein>
    <submittedName>
        <fullName evidence="2">Acyl-CoA carboxylase epsilon subunit</fullName>
    </submittedName>
</protein>
<comment type="caution">
    <text evidence="2">The sequence shown here is derived from an EMBL/GenBank/DDBJ whole genome shotgun (WGS) entry which is preliminary data.</text>
</comment>
<organism evidence="2 3">
    <name type="scientific">Streptomyces lanatus</name>
    <dbReference type="NCBI Taxonomy" id="66900"/>
    <lineage>
        <taxon>Bacteria</taxon>
        <taxon>Bacillati</taxon>
        <taxon>Actinomycetota</taxon>
        <taxon>Actinomycetes</taxon>
        <taxon>Kitasatosporales</taxon>
        <taxon>Streptomycetaceae</taxon>
        <taxon>Streptomyces</taxon>
    </lineage>
</organism>
<dbReference type="Proteomes" id="UP001486207">
    <property type="component" value="Unassembled WGS sequence"/>
</dbReference>
<proteinExistence type="predicted"/>
<name>A0ABV1Y654_9ACTN</name>